<organism evidence="3 4">
    <name type="scientific">Mesorhizobium japonicum (strain LMG 29417 / CECT 9101 / MAFF 303099)</name>
    <name type="common">Mesorhizobium loti (strain MAFF 303099)</name>
    <dbReference type="NCBI Taxonomy" id="266835"/>
    <lineage>
        <taxon>Bacteria</taxon>
        <taxon>Pseudomonadati</taxon>
        <taxon>Pseudomonadota</taxon>
        <taxon>Alphaproteobacteria</taxon>
        <taxon>Hyphomicrobiales</taxon>
        <taxon>Phyllobacteriaceae</taxon>
        <taxon>Mesorhizobium</taxon>
    </lineage>
</organism>
<dbReference type="Proteomes" id="UP000000552">
    <property type="component" value="Plasmid pMLa"/>
</dbReference>
<sequence>MDTNLLNQKPKVAAPSHTGFIDCDIHATWNSLADLDEFLPQYWREHRETIGSRWRQGLAKTMNYPRMSKGGGVRQDAWPSNGCVPGADLPMMQKQLLDLFNVEYGIMVQPMELSSERNVEFGAALATAANEWQLAHWCDPEPRLKGAVQINVEDEKAAIAEIERRAGDRRFVQVQFPQRGVEPIGRRRYWPIMEACAANGFPIAIHIGGIGGHPSTAGGWPSYYHEEHPAYVQAMQNTVISLVCEGVLSHIPNLKVILLESGFGWLPSLCWRLDTAWKRLRAEVPLLREKPSEYVRERIWLTTQPVDEPERPQDLLSTIEWIGEDRLMFSTDYPHWDQDDPRYAFKAALPEAWKRKIFHDNARTLYGLSQS</sequence>
<dbReference type="Pfam" id="PF04909">
    <property type="entry name" value="Amidohydro_2"/>
    <property type="match status" value="1"/>
</dbReference>
<evidence type="ECO:0000313" key="3">
    <source>
        <dbReference type="EMBL" id="BAB54606.1"/>
    </source>
</evidence>
<reference evidence="3 4" key="1">
    <citation type="journal article" date="2000" name="DNA Res.">
        <title>Complete genome structure of the nitrogen-fixing symbiotic bacterium Mesorhizobium loti.</title>
        <authorList>
            <person name="Kaneko T."/>
            <person name="Nakamura Y."/>
            <person name="Sato S."/>
            <person name="Asamizu E."/>
            <person name="Kato T."/>
            <person name="Sasamoto S."/>
            <person name="Watanabe A."/>
            <person name="Idesawa K."/>
            <person name="Ishikawa A."/>
            <person name="Kawashima K."/>
            <person name="Kimura T."/>
            <person name="Kishida Y."/>
            <person name="Kiyokawa C."/>
            <person name="Kohara M."/>
            <person name="Matsumoto M."/>
            <person name="Matsuno A."/>
            <person name="Mochizuki Y."/>
            <person name="Nakayama S."/>
            <person name="Nakazaki N."/>
            <person name="Shimpo S."/>
            <person name="Sugimoto M."/>
            <person name="Takeuchi C."/>
            <person name="Yamada M."/>
            <person name="Tabata S."/>
        </authorList>
    </citation>
    <scope>NUCLEOTIDE SEQUENCE [LARGE SCALE GENOMIC DNA]</scope>
    <source>
        <strain evidence="4">LMG 29417 / CECT 9101 / MAFF 303099</strain>
        <plasmid evidence="3 4">pMLa</plasmid>
    </source>
</reference>
<proteinExistence type="predicted"/>
<dbReference type="RefSeq" id="WP_010915854.1">
    <property type="nucleotide sequence ID" value="NC_002679.1"/>
</dbReference>
<dbReference type="EMBL" id="BA000013">
    <property type="protein sequence ID" value="BAB54606.1"/>
    <property type="molecule type" value="Genomic_DNA"/>
</dbReference>
<protein>
    <submittedName>
        <fullName evidence="3">Mlr9222 protein</fullName>
    </submittedName>
</protein>
<feature type="domain" description="Amidohydrolase-related" evidence="2">
    <location>
        <begin position="21"/>
        <end position="368"/>
    </location>
</feature>
<dbReference type="InterPro" id="IPR032465">
    <property type="entry name" value="ACMSD"/>
</dbReference>
<accession>Q981V3</accession>
<evidence type="ECO:0000259" key="2">
    <source>
        <dbReference type="Pfam" id="PF04909"/>
    </source>
</evidence>
<dbReference type="GO" id="GO:0016787">
    <property type="term" value="F:hydrolase activity"/>
    <property type="evidence" value="ECO:0007669"/>
    <property type="project" value="InterPro"/>
</dbReference>
<dbReference type="KEGG" id="mlo:mlr9222"/>
<dbReference type="GO" id="GO:0019748">
    <property type="term" value="P:secondary metabolic process"/>
    <property type="evidence" value="ECO:0007669"/>
    <property type="project" value="TreeGrafter"/>
</dbReference>
<geneLocation type="plasmid" evidence="3 4">
    <name>pMLa</name>
</geneLocation>
<dbReference type="GO" id="GO:0005737">
    <property type="term" value="C:cytoplasm"/>
    <property type="evidence" value="ECO:0007669"/>
    <property type="project" value="TreeGrafter"/>
</dbReference>
<dbReference type="PANTHER" id="PTHR21240:SF28">
    <property type="entry name" value="ISO-OROTATE DECARBOXYLASE (EUROFUNG)"/>
    <property type="match status" value="1"/>
</dbReference>
<dbReference type="HOGENOM" id="CLU_039329_0_1_5"/>
<name>Q981V3_RHILO</name>
<dbReference type="GO" id="GO:0016831">
    <property type="term" value="F:carboxy-lyase activity"/>
    <property type="evidence" value="ECO:0007669"/>
    <property type="project" value="InterPro"/>
</dbReference>
<dbReference type="InterPro" id="IPR006680">
    <property type="entry name" value="Amidohydro-rel"/>
</dbReference>
<dbReference type="SUPFAM" id="SSF51556">
    <property type="entry name" value="Metallo-dependent hydrolases"/>
    <property type="match status" value="1"/>
</dbReference>
<dbReference type="AlphaFoldDB" id="Q981V3"/>
<evidence type="ECO:0000313" key="4">
    <source>
        <dbReference type="Proteomes" id="UP000000552"/>
    </source>
</evidence>
<gene>
    <name evidence="3" type="ordered locus">mlr9222</name>
</gene>
<dbReference type="InterPro" id="IPR032466">
    <property type="entry name" value="Metal_Hydrolase"/>
</dbReference>
<keyword evidence="3" id="KW-0614">Plasmid</keyword>
<evidence type="ECO:0000256" key="1">
    <source>
        <dbReference type="ARBA" id="ARBA00023239"/>
    </source>
</evidence>
<dbReference type="PANTHER" id="PTHR21240">
    <property type="entry name" value="2-AMINO-3-CARBOXYLMUCONATE-6-SEMIALDEHYDE DECARBOXYLASE"/>
    <property type="match status" value="1"/>
</dbReference>
<keyword evidence="1" id="KW-0456">Lyase</keyword>
<dbReference type="Gene3D" id="3.20.20.140">
    <property type="entry name" value="Metal-dependent hydrolases"/>
    <property type="match status" value="1"/>
</dbReference>